<dbReference type="GO" id="GO:0004553">
    <property type="term" value="F:hydrolase activity, hydrolyzing O-glycosyl compounds"/>
    <property type="evidence" value="ECO:0007669"/>
    <property type="project" value="InterPro"/>
</dbReference>
<evidence type="ECO:0000256" key="1">
    <source>
        <dbReference type="ARBA" id="ARBA00022833"/>
    </source>
</evidence>
<dbReference type="Pfam" id="PF06452">
    <property type="entry name" value="CBM9_1"/>
    <property type="match status" value="1"/>
</dbReference>
<evidence type="ECO:0000259" key="4">
    <source>
        <dbReference type="Pfam" id="PF06452"/>
    </source>
</evidence>
<evidence type="ECO:0000313" key="6">
    <source>
        <dbReference type="EMBL" id="GAB47471.1"/>
    </source>
</evidence>
<feature type="signal peptide" evidence="3">
    <location>
        <begin position="1"/>
        <end position="32"/>
    </location>
</feature>
<dbReference type="AlphaFoldDB" id="H5UP13"/>
<dbReference type="Pfam" id="PF02585">
    <property type="entry name" value="PIG-L"/>
    <property type="match status" value="1"/>
</dbReference>
<sequence length="938" mass="97119">MQRRTTLFRSTTVLGAVAALGLAPAFVGPAAAASSTRSTAALAASAPASAPVATHQGRRGTPPDATTSAGRPVDLGALYIGAHPDDEAWTLSTIGQWGQKHGLRTGVVTVTRGEGGGNAVGPEEGPALGLLREKEERAAVGPAGIRNVYNLDEVDFYYTVSEPLTREVWGHEDTLARVVRVIRQTRPEVLLTMNPAPSPGNHGNHQEAARLAAEAYVAAGDPTRFPEQLREGLRPWTPLKLYRSGFDGKAGTGPDCASAFTPKDPASTVYGVWSGAPAPGGRTWAQVEREGQRRYASQGWAGFPDVPTDGAGLGCDYFTQVASRVPFAAMGTREAADPSAVLQGATVQAPGGLPLGTRLSADTRSVDVVPGRPFTVQVSLTAPPRTALRGVRATVSVPKGWQASSIRLGDVRPGRTVTRDVTVTPPASAVPGTRTKIGVDVTTRQGRGHTEAVVAVTAPVTAHQQYLPQVGQFESWVREVGLTQLSGIVTPVTTVPSGGSRSVPVVLTNHSASAQSGTVTPKVPAGFAVAPASRSYRLAPGASTTVEFTVRNTDTSMPTSNAGGTPGGAPGDHAWTFTTTSGGATSTDTGALELVPSTTIAKAANAPVVDGTVGADEYPGAPLDLSRVWEGEPCTSTADCAANARVAWRDDTLFVAVAVKDDVLGTKLASNDCKRHWRTDAVEIALDPRGTSENTSTTFKAFVLPATAEGPACFGRDADNHQGGPETAPGMRVASTATKDGYVVEAAIPMALLPGAVDPEHLGMNLFVYDSDTQDKTGQTRIGWSTWGGVQGDPYRWGVATLPGYTPPAGRATTPPAPVMPVTALRSVDSPPSLEQSVADDVPLAGGPAASPRTAAWLTSARATGRVVQVTGTVRGRGTAHVFVVDDEGTAGAITVPAARMRGRLAVPLTRALGANARVVAAWDDGHGTLSSRVPVRR</sequence>
<organism evidence="6 7">
    <name type="scientific">Mobilicoccus pelagius NBRC 104925</name>
    <dbReference type="NCBI Taxonomy" id="1089455"/>
    <lineage>
        <taxon>Bacteria</taxon>
        <taxon>Bacillati</taxon>
        <taxon>Actinomycetota</taxon>
        <taxon>Actinomycetes</taxon>
        <taxon>Micrococcales</taxon>
        <taxon>Dermatophilaceae</taxon>
        <taxon>Mobilicoccus</taxon>
    </lineage>
</organism>
<dbReference type="STRING" id="1089455.MOPEL_013_00130"/>
<gene>
    <name evidence="6" type="ORF">MOPEL_013_00130</name>
</gene>
<dbReference type="Gene3D" id="3.40.50.10320">
    <property type="entry name" value="LmbE-like"/>
    <property type="match status" value="1"/>
</dbReference>
<accession>H5UP13</accession>
<dbReference type="Gene3D" id="2.60.40.10">
    <property type="entry name" value="Immunoglobulins"/>
    <property type="match status" value="1"/>
</dbReference>
<evidence type="ECO:0000313" key="7">
    <source>
        <dbReference type="Proteomes" id="UP000004367"/>
    </source>
</evidence>
<dbReference type="InterPro" id="IPR024078">
    <property type="entry name" value="LmbE-like_dom_sf"/>
</dbReference>
<protein>
    <recommendedName>
        <fullName evidence="8">Carbohydrate-binding domain-containing protein</fullName>
    </recommendedName>
</protein>
<dbReference type="SUPFAM" id="SSF102588">
    <property type="entry name" value="LmbE-like"/>
    <property type="match status" value="1"/>
</dbReference>
<dbReference type="SUPFAM" id="SSF49344">
    <property type="entry name" value="CBD9-like"/>
    <property type="match status" value="1"/>
</dbReference>
<keyword evidence="3" id="KW-0732">Signal</keyword>
<dbReference type="OrthoDB" id="3913894at2"/>
<dbReference type="CDD" id="cd09619">
    <property type="entry name" value="CBM9_like_4"/>
    <property type="match status" value="1"/>
</dbReference>
<dbReference type="GO" id="GO:0016811">
    <property type="term" value="F:hydrolase activity, acting on carbon-nitrogen (but not peptide) bonds, in linear amides"/>
    <property type="evidence" value="ECO:0007669"/>
    <property type="project" value="TreeGrafter"/>
</dbReference>
<dbReference type="GO" id="GO:0016052">
    <property type="term" value="P:carbohydrate catabolic process"/>
    <property type="evidence" value="ECO:0007669"/>
    <property type="project" value="InterPro"/>
</dbReference>
<name>H5UP13_9MICO</name>
<dbReference type="InterPro" id="IPR013783">
    <property type="entry name" value="Ig-like_fold"/>
</dbReference>
<keyword evidence="7" id="KW-1185">Reference proteome</keyword>
<evidence type="ECO:0000256" key="3">
    <source>
        <dbReference type="SAM" id="SignalP"/>
    </source>
</evidence>
<dbReference type="PANTHER" id="PTHR12993">
    <property type="entry name" value="N-ACETYLGLUCOSAMINYL-PHOSPHATIDYLINOSITOL DE-N-ACETYLASE-RELATED"/>
    <property type="match status" value="1"/>
</dbReference>
<comment type="caution">
    <text evidence="6">The sequence shown here is derived from an EMBL/GenBank/DDBJ whole genome shotgun (WGS) entry which is preliminary data.</text>
</comment>
<evidence type="ECO:0000256" key="2">
    <source>
        <dbReference type="SAM" id="MobiDB-lite"/>
    </source>
</evidence>
<feature type="region of interest" description="Disordered" evidence="2">
    <location>
        <begin position="47"/>
        <end position="71"/>
    </location>
</feature>
<dbReference type="GO" id="GO:0016137">
    <property type="term" value="P:glycoside metabolic process"/>
    <property type="evidence" value="ECO:0007669"/>
    <property type="project" value="UniProtKB-ARBA"/>
</dbReference>
<reference evidence="6 7" key="1">
    <citation type="submission" date="2012-02" db="EMBL/GenBank/DDBJ databases">
        <title>Whole genome shotgun sequence of Mobilicoccus pelagius NBRC 104925.</title>
        <authorList>
            <person name="Yoshida Y."/>
            <person name="Hosoyama A."/>
            <person name="Tsuchikane K."/>
            <person name="Katsumata H."/>
            <person name="Yamazaki S."/>
            <person name="Fujita N."/>
        </authorList>
    </citation>
    <scope>NUCLEOTIDE SEQUENCE [LARGE SCALE GENOMIC DNA]</scope>
    <source>
        <strain evidence="6 7">NBRC 104925</strain>
    </source>
</reference>
<dbReference type="InterPro" id="IPR018905">
    <property type="entry name" value="A-galactase_NEW3"/>
</dbReference>
<dbReference type="EMBL" id="BAFE01000013">
    <property type="protein sequence ID" value="GAB47471.1"/>
    <property type="molecule type" value="Genomic_DNA"/>
</dbReference>
<dbReference type="PANTHER" id="PTHR12993:SF11">
    <property type="entry name" value="N-ACETYLGLUCOSAMINYL-PHOSPHATIDYLINOSITOL DE-N-ACETYLASE"/>
    <property type="match status" value="1"/>
</dbReference>
<feature type="chain" id="PRO_5003599089" description="Carbohydrate-binding domain-containing protein" evidence="3">
    <location>
        <begin position="33"/>
        <end position="938"/>
    </location>
</feature>
<keyword evidence="1" id="KW-0862">Zinc</keyword>
<dbReference type="Pfam" id="PF10633">
    <property type="entry name" value="NPCBM_assoc"/>
    <property type="match status" value="1"/>
</dbReference>
<evidence type="ECO:0000259" key="5">
    <source>
        <dbReference type="Pfam" id="PF10633"/>
    </source>
</evidence>
<dbReference type="GO" id="GO:0030246">
    <property type="term" value="F:carbohydrate binding"/>
    <property type="evidence" value="ECO:0007669"/>
    <property type="project" value="InterPro"/>
</dbReference>
<dbReference type="eggNOG" id="COG2120">
    <property type="taxonomic scope" value="Bacteria"/>
</dbReference>
<feature type="domain" description="Alpha-galactosidase NEW3" evidence="5">
    <location>
        <begin position="369"/>
        <end position="434"/>
    </location>
</feature>
<dbReference type="RefSeq" id="WP_009481369.1">
    <property type="nucleotide sequence ID" value="NZ_BAFE01000013.1"/>
</dbReference>
<dbReference type="InterPro" id="IPR003737">
    <property type="entry name" value="GlcNAc_PI_deacetylase-related"/>
</dbReference>
<dbReference type="Proteomes" id="UP000004367">
    <property type="component" value="Unassembled WGS sequence"/>
</dbReference>
<proteinExistence type="predicted"/>
<dbReference type="Gene3D" id="2.60.40.1190">
    <property type="match status" value="1"/>
</dbReference>
<dbReference type="InterPro" id="IPR010502">
    <property type="entry name" value="Carb-bd_dom_fam9"/>
</dbReference>
<feature type="domain" description="Carbohydrate-binding" evidence="4">
    <location>
        <begin position="609"/>
        <end position="803"/>
    </location>
</feature>
<evidence type="ECO:0008006" key="8">
    <source>
        <dbReference type="Google" id="ProtNLM"/>
    </source>
</evidence>